<evidence type="ECO:0000256" key="8">
    <source>
        <dbReference type="ARBA" id="ARBA00023136"/>
    </source>
</evidence>
<evidence type="ECO:0000256" key="14">
    <source>
        <dbReference type="SAM" id="SignalP"/>
    </source>
</evidence>
<evidence type="ECO:0000313" key="18">
    <source>
        <dbReference type="Proteomes" id="UP000252182"/>
    </source>
</evidence>
<dbReference type="InterPro" id="IPR000531">
    <property type="entry name" value="Beta-barrel_TonB"/>
</dbReference>
<protein>
    <submittedName>
        <fullName evidence="17">Heme transporter BhuA</fullName>
    </submittedName>
</protein>
<keyword evidence="8 11" id="KW-0472">Membrane</keyword>
<dbReference type="EMBL" id="CP031124">
    <property type="protein sequence ID" value="AXF85596.1"/>
    <property type="molecule type" value="Genomic_DNA"/>
</dbReference>
<dbReference type="GO" id="GO:0009279">
    <property type="term" value="C:cell outer membrane"/>
    <property type="evidence" value="ECO:0007669"/>
    <property type="project" value="UniProtKB-SubCell"/>
</dbReference>
<dbReference type="InterPro" id="IPR036942">
    <property type="entry name" value="Beta-barrel_TonB_sf"/>
</dbReference>
<dbReference type="InterPro" id="IPR012910">
    <property type="entry name" value="Plug_dom"/>
</dbReference>
<dbReference type="KEGG" id="hyf:DTO96_101327"/>
<dbReference type="InterPro" id="IPR037066">
    <property type="entry name" value="Plug_dom_sf"/>
</dbReference>
<dbReference type="Gene3D" id="2.40.170.20">
    <property type="entry name" value="TonB-dependent receptor, beta-barrel domain"/>
    <property type="match status" value="1"/>
</dbReference>
<gene>
    <name evidence="17" type="primary">bhuA</name>
    <name evidence="17" type="ORF">DTO96_101327</name>
</gene>
<evidence type="ECO:0000256" key="13">
    <source>
        <dbReference type="RuleBase" id="RU003357"/>
    </source>
</evidence>
<feature type="short sequence motif" description="TonB C-terminal box" evidence="12">
    <location>
        <begin position="629"/>
        <end position="646"/>
    </location>
</feature>
<evidence type="ECO:0000256" key="1">
    <source>
        <dbReference type="ARBA" id="ARBA00004571"/>
    </source>
</evidence>
<dbReference type="RefSeq" id="WP_114562775.1">
    <property type="nucleotide sequence ID" value="NZ_CP031124.1"/>
</dbReference>
<proteinExistence type="inferred from homology"/>
<dbReference type="PANTHER" id="PTHR30069:SF41">
    <property type="entry name" value="HEME_HEMOPEXIN UTILIZATION PROTEIN C"/>
    <property type="match status" value="1"/>
</dbReference>
<dbReference type="Gene3D" id="2.170.130.10">
    <property type="entry name" value="TonB-dependent receptor, plug domain"/>
    <property type="match status" value="1"/>
</dbReference>
<keyword evidence="4 11" id="KW-1134">Transmembrane beta strand</keyword>
<evidence type="ECO:0000256" key="6">
    <source>
        <dbReference type="ARBA" id="ARBA00022729"/>
    </source>
</evidence>
<keyword evidence="9" id="KW-0675">Receptor</keyword>
<keyword evidence="3 11" id="KW-0813">Transport</keyword>
<evidence type="ECO:0000256" key="12">
    <source>
        <dbReference type="PROSITE-ProRule" id="PRU10144"/>
    </source>
</evidence>
<feature type="signal peptide" evidence="14">
    <location>
        <begin position="1"/>
        <end position="25"/>
    </location>
</feature>
<dbReference type="InterPro" id="IPR010917">
    <property type="entry name" value="TonB_rcpt_CS"/>
</dbReference>
<comment type="subcellular location">
    <subcellularLocation>
        <location evidence="1 11">Cell outer membrane</location>
        <topology evidence="1 11">Multi-pass membrane protein</topology>
    </subcellularLocation>
</comment>
<dbReference type="PROSITE" id="PS52016">
    <property type="entry name" value="TONB_DEPENDENT_REC_3"/>
    <property type="match status" value="1"/>
</dbReference>
<dbReference type="GO" id="GO:0015344">
    <property type="term" value="F:siderophore uptake transmembrane transporter activity"/>
    <property type="evidence" value="ECO:0007669"/>
    <property type="project" value="TreeGrafter"/>
</dbReference>
<dbReference type="Pfam" id="PF00593">
    <property type="entry name" value="TonB_dep_Rec_b-barrel"/>
    <property type="match status" value="1"/>
</dbReference>
<evidence type="ECO:0000313" key="17">
    <source>
        <dbReference type="EMBL" id="AXF85596.1"/>
    </source>
</evidence>
<feature type="domain" description="TonB-dependent receptor plug" evidence="16">
    <location>
        <begin position="52"/>
        <end position="151"/>
    </location>
</feature>
<dbReference type="AlphaFoldDB" id="A0A345DB58"/>
<evidence type="ECO:0000256" key="9">
    <source>
        <dbReference type="ARBA" id="ARBA00023170"/>
    </source>
</evidence>
<evidence type="ECO:0000259" key="16">
    <source>
        <dbReference type="Pfam" id="PF07715"/>
    </source>
</evidence>
<evidence type="ECO:0000256" key="3">
    <source>
        <dbReference type="ARBA" id="ARBA00022448"/>
    </source>
</evidence>
<keyword evidence="7 13" id="KW-0798">TonB box</keyword>
<organism evidence="17 18">
    <name type="scientific">Ephemeroptericola cinctiostellae</name>
    <dbReference type="NCBI Taxonomy" id="2268024"/>
    <lineage>
        <taxon>Bacteria</taxon>
        <taxon>Pseudomonadati</taxon>
        <taxon>Pseudomonadota</taxon>
        <taxon>Betaproteobacteria</taxon>
        <taxon>Burkholderiales</taxon>
        <taxon>Burkholderiaceae</taxon>
        <taxon>Ephemeroptericola</taxon>
    </lineage>
</organism>
<keyword evidence="18" id="KW-1185">Reference proteome</keyword>
<dbReference type="InterPro" id="IPR039426">
    <property type="entry name" value="TonB-dep_rcpt-like"/>
</dbReference>
<dbReference type="SUPFAM" id="SSF56935">
    <property type="entry name" value="Porins"/>
    <property type="match status" value="1"/>
</dbReference>
<evidence type="ECO:0000259" key="15">
    <source>
        <dbReference type="Pfam" id="PF00593"/>
    </source>
</evidence>
<dbReference type="GO" id="GO:0044718">
    <property type="term" value="P:siderophore transmembrane transport"/>
    <property type="evidence" value="ECO:0007669"/>
    <property type="project" value="TreeGrafter"/>
</dbReference>
<dbReference type="OrthoDB" id="9790771at2"/>
<keyword evidence="5 11" id="KW-0812">Transmembrane</keyword>
<evidence type="ECO:0000256" key="7">
    <source>
        <dbReference type="ARBA" id="ARBA00023077"/>
    </source>
</evidence>
<accession>A0A345DB58</accession>
<name>A0A345DB58_9BURK</name>
<dbReference type="PROSITE" id="PS01156">
    <property type="entry name" value="TONB_DEPENDENT_REC_2"/>
    <property type="match status" value="1"/>
</dbReference>
<dbReference type="Pfam" id="PF07715">
    <property type="entry name" value="Plug"/>
    <property type="match status" value="1"/>
</dbReference>
<dbReference type="PANTHER" id="PTHR30069">
    <property type="entry name" value="TONB-DEPENDENT OUTER MEMBRANE RECEPTOR"/>
    <property type="match status" value="1"/>
</dbReference>
<evidence type="ECO:0000256" key="4">
    <source>
        <dbReference type="ARBA" id="ARBA00022452"/>
    </source>
</evidence>
<dbReference type="Proteomes" id="UP000252182">
    <property type="component" value="Chromosome"/>
</dbReference>
<evidence type="ECO:0000256" key="5">
    <source>
        <dbReference type="ARBA" id="ARBA00022692"/>
    </source>
</evidence>
<evidence type="ECO:0000256" key="10">
    <source>
        <dbReference type="ARBA" id="ARBA00023237"/>
    </source>
</evidence>
<keyword evidence="10 11" id="KW-0998">Cell outer membrane</keyword>
<feature type="chain" id="PRO_5016822580" evidence="14">
    <location>
        <begin position="26"/>
        <end position="646"/>
    </location>
</feature>
<comment type="similarity">
    <text evidence="2 11 13">Belongs to the TonB-dependent receptor family.</text>
</comment>
<feature type="domain" description="TonB-dependent receptor-like beta-barrel" evidence="15">
    <location>
        <begin position="246"/>
        <end position="608"/>
    </location>
</feature>
<evidence type="ECO:0000256" key="11">
    <source>
        <dbReference type="PROSITE-ProRule" id="PRU01360"/>
    </source>
</evidence>
<sequence length="646" mass="71276">MRRYNFVQKTLSIAIITLFSSNVWAQDSKIDATESNPTELPSILVTGTRGKQTNTIVKSKRIAAEQAVSLRDMFKQMPEVNVAGGQSTAQKIYIRNLSERMTNITIDGATQPESVYHHTGQVLIEPDLIKRVEVEAGTGAATAGPGALAGAARFTTKNADDLLKSGEKIGAIVNTGYQTASKNMLGSATVFGKLTEKIGILASVHALNGDNYKSGDGHEVANSAAKTRDYFIKLNGQTDNGHSIALSHEQYQDSGVRNKRTNLQPALFNLPEQQKLTRQSTILNYDYDNGNPYVNAHVTAYHNDNDINLGAGTSTEQKLGTSTYGLDLSNTSQAGRHKLTYGLNYRHDKGYATVAGTRLKDENASVVGLYLQDDVQLAKELVLTLGGRYDSYSYTDMLNKKYSSKGFSPSASLTWTPVEELTFRLSHARALRGVGIIEPYLKHYQTNADQLTAEKAKNTELSVQWKRGNWHATATIFEQKIDNYIGYDDYRQNLGNLKSRGYSASAGYDANSWAYSIGVTHAKPRLNGISLVDSDALLLGNSTGRTWASQFDYKIPSQNLKLGWTARFVEKLKGDTHSKPGYGVHDLYAQWQPTGKDNVTLTLTIKNIFNKYYFDQASFGYHARWGTVAGLPEIGRDVRLGLSYRF</sequence>
<keyword evidence="6 14" id="KW-0732">Signal</keyword>
<evidence type="ECO:0000256" key="2">
    <source>
        <dbReference type="ARBA" id="ARBA00009810"/>
    </source>
</evidence>
<reference evidence="18" key="1">
    <citation type="submission" date="2018-07" db="EMBL/GenBank/DDBJ databases">
        <authorList>
            <person name="Kim H."/>
        </authorList>
    </citation>
    <scope>NUCLEOTIDE SEQUENCE [LARGE SCALE GENOMIC DNA]</scope>
    <source>
        <strain evidence="18">F02</strain>
    </source>
</reference>